<dbReference type="Proteomes" id="UP001652623">
    <property type="component" value="Chromosome 8"/>
</dbReference>
<keyword evidence="8" id="KW-1185">Reference proteome</keyword>
<feature type="domain" description="Disease resistance R13L4/SHOC-2-like LRR" evidence="7">
    <location>
        <begin position="596"/>
        <end position="922"/>
    </location>
</feature>
<proteinExistence type="predicted"/>
<accession>A0ABM4AF43</accession>
<dbReference type="InterPro" id="IPR002182">
    <property type="entry name" value="NB-ARC"/>
</dbReference>
<evidence type="ECO:0000256" key="1">
    <source>
        <dbReference type="ARBA" id="ARBA00022737"/>
    </source>
</evidence>
<dbReference type="Gene3D" id="3.40.50.300">
    <property type="entry name" value="P-loop containing nucleotide triphosphate hydrolases"/>
    <property type="match status" value="1"/>
</dbReference>
<feature type="domain" description="Disease resistance protein winged helix" evidence="6">
    <location>
        <begin position="425"/>
        <end position="506"/>
    </location>
</feature>
<dbReference type="PANTHER" id="PTHR23155">
    <property type="entry name" value="DISEASE RESISTANCE PROTEIN RP"/>
    <property type="match status" value="1"/>
</dbReference>
<dbReference type="InterPro" id="IPR058922">
    <property type="entry name" value="WHD_DRP"/>
</dbReference>
<dbReference type="GeneID" id="132804937"/>
<dbReference type="InterPro" id="IPR055414">
    <property type="entry name" value="LRR_R13L4/SHOC2-like"/>
</dbReference>
<evidence type="ECO:0000256" key="2">
    <source>
        <dbReference type="ARBA" id="ARBA00022741"/>
    </source>
</evidence>
<dbReference type="Gene3D" id="1.20.5.4130">
    <property type="match status" value="1"/>
</dbReference>
<dbReference type="InterPro" id="IPR032675">
    <property type="entry name" value="LRR_dom_sf"/>
</dbReference>
<dbReference type="Pfam" id="PF00931">
    <property type="entry name" value="NB-ARC"/>
    <property type="match status" value="1"/>
</dbReference>
<dbReference type="CDD" id="cd14798">
    <property type="entry name" value="RX-CC_like"/>
    <property type="match status" value="1"/>
</dbReference>
<keyword evidence="3" id="KW-0611">Plant defense</keyword>
<dbReference type="Pfam" id="PF23559">
    <property type="entry name" value="WHD_DRP"/>
    <property type="match status" value="1"/>
</dbReference>
<evidence type="ECO:0000259" key="6">
    <source>
        <dbReference type="Pfam" id="PF23559"/>
    </source>
</evidence>
<name>A0ABM4AF43_ZIZJJ</name>
<evidence type="ECO:0000313" key="9">
    <source>
        <dbReference type="RefSeq" id="XP_060675352.1"/>
    </source>
</evidence>
<protein>
    <submittedName>
        <fullName evidence="9">Disease resistance protein RPP8-like</fullName>
    </submittedName>
</protein>
<keyword evidence="1" id="KW-0677">Repeat</keyword>
<dbReference type="Gene3D" id="1.10.8.430">
    <property type="entry name" value="Helical domain of apoptotic protease-activating factors"/>
    <property type="match status" value="1"/>
</dbReference>
<organism evidence="8 9">
    <name type="scientific">Ziziphus jujuba</name>
    <name type="common">Chinese jujube</name>
    <name type="synonym">Ziziphus sativa</name>
    <dbReference type="NCBI Taxonomy" id="326968"/>
    <lineage>
        <taxon>Eukaryota</taxon>
        <taxon>Viridiplantae</taxon>
        <taxon>Streptophyta</taxon>
        <taxon>Embryophyta</taxon>
        <taxon>Tracheophyta</taxon>
        <taxon>Spermatophyta</taxon>
        <taxon>Magnoliopsida</taxon>
        <taxon>eudicotyledons</taxon>
        <taxon>Gunneridae</taxon>
        <taxon>Pentapetalae</taxon>
        <taxon>rosids</taxon>
        <taxon>fabids</taxon>
        <taxon>Rosales</taxon>
        <taxon>Rhamnaceae</taxon>
        <taxon>Paliureae</taxon>
        <taxon>Ziziphus</taxon>
    </lineage>
</organism>
<dbReference type="InterPro" id="IPR041118">
    <property type="entry name" value="Rx_N"/>
</dbReference>
<reference evidence="9" key="1">
    <citation type="submission" date="2025-08" db="UniProtKB">
        <authorList>
            <consortium name="RefSeq"/>
        </authorList>
    </citation>
    <scope>IDENTIFICATION</scope>
    <source>
        <tissue evidence="9">Seedling</tissue>
    </source>
</reference>
<dbReference type="PANTHER" id="PTHR23155:SF1185">
    <property type="entry name" value="DISEASE RESISTANCE RPP8-LIKE PROTEIN 3-RELATED"/>
    <property type="match status" value="1"/>
</dbReference>
<dbReference type="InterPro" id="IPR027417">
    <property type="entry name" value="P-loop_NTPase"/>
</dbReference>
<gene>
    <name evidence="9" type="primary">LOC132804937</name>
</gene>
<dbReference type="Gene3D" id="3.80.10.10">
    <property type="entry name" value="Ribonuclease Inhibitor"/>
    <property type="match status" value="2"/>
</dbReference>
<dbReference type="InterPro" id="IPR038005">
    <property type="entry name" value="RX-like_CC"/>
</dbReference>
<feature type="domain" description="NB-ARC" evidence="4">
    <location>
        <begin position="169"/>
        <end position="336"/>
    </location>
</feature>
<dbReference type="InterPro" id="IPR042197">
    <property type="entry name" value="Apaf_helical"/>
</dbReference>
<dbReference type="RefSeq" id="XP_060675352.1">
    <property type="nucleotide sequence ID" value="XM_060819369.1"/>
</dbReference>
<sequence length="960" mass="108717">MAEFALTKLAESVLSQTVERITEHLIHEAASLKSVRDDVVLLQDELESLQGFIKSADAKQHHDQHLQRLVLKVKNVASDAEDVVETYIHRVASSYFKAFHNKRVRAQISFVRERIKVIFSSMQTYGITSVAAGEGRTSSSIAELQQSLRRSSPNEADEDVIALEQSTRVLTAELTMEEEQLRIVSVVGMGGLGKTTLAKKVFKSVKQHFDSAAWVFLSRRFVPKDVFIEILNQISGKDKDKIEKWNASKEHALMNLVKEELKEKRYLVVLDDIWTIAAWDSIKRAFPQGKKGSKLVFTTRNGDVATSADPSSSPVVPRVLTLEESWELLHRKAFPRGGCPPEFKRLGMQMAQKCGGLPLAVIVLGGLLSTKSSLDEWERVLEDVNSYLNKVQSHQQYEGENEMLALSYYDLPYYLKPCFLYLGNFPEFSEIPKKKLVRLWIGEGFIPRPKPTTRTREERKQTLEAAAEGYMEELIHRCMVQVEKRDHTGISGVKTCSMHGLMRDLCISKAREESFAQIIQQQHECNLSPDVSVASSFEHLDGSHSRRLVIHPGVDLCFKKPWACSTFFRKLLVCNNNPSSSLVESKWVEQQVHPNLRSLLCLGGILSLSTLKSSNFRMLRVLELRFRSGSKIPGGIGNLICLTYLSLSGDKYGEISLPSSIGNLRNLYTLDLGNNASVKGSVGKISRLVRLRYLLLPLDLRNQSGFRIDKLKDIVTLKNIQGSVLIRSYDAPHKLTNLRNISMFFDSEDSVEDEVRKVLRSQIVQSGRLTSLRLYIYSTGAGFPSLESLSSCHGLSKLILRGKMKLQQQQGLIHLPQSLPKLALKFSMMEQDPMPLLQNKLPNLRFLWLGKDAYVCSKMVCSAHGFPNLDTLQISKLDNLREWKVEKGAMPSLKTLRIDYLPNLEMIPEGLEFLTSLKKLKIVGMRYSFCEKFQVKNGIPGQDYYKVRHIPFIFFKNIEN</sequence>
<evidence type="ECO:0000256" key="3">
    <source>
        <dbReference type="ARBA" id="ARBA00022821"/>
    </source>
</evidence>
<dbReference type="Gene3D" id="1.10.10.10">
    <property type="entry name" value="Winged helix-like DNA-binding domain superfamily/Winged helix DNA-binding domain"/>
    <property type="match status" value="1"/>
</dbReference>
<feature type="domain" description="Disease resistance N-terminal" evidence="5">
    <location>
        <begin position="13"/>
        <end position="95"/>
    </location>
</feature>
<dbReference type="InterPro" id="IPR044974">
    <property type="entry name" value="Disease_R_plants"/>
</dbReference>
<evidence type="ECO:0000259" key="4">
    <source>
        <dbReference type="Pfam" id="PF00931"/>
    </source>
</evidence>
<dbReference type="Pfam" id="PF18052">
    <property type="entry name" value="Rx_N"/>
    <property type="match status" value="1"/>
</dbReference>
<dbReference type="Pfam" id="PF23598">
    <property type="entry name" value="LRR_14"/>
    <property type="match status" value="1"/>
</dbReference>
<dbReference type="SUPFAM" id="SSF52058">
    <property type="entry name" value="L domain-like"/>
    <property type="match status" value="1"/>
</dbReference>
<evidence type="ECO:0000259" key="5">
    <source>
        <dbReference type="Pfam" id="PF18052"/>
    </source>
</evidence>
<dbReference type="PRINTS" id="PR00364">
    <property type="entry name" value="DISEASERSIST"/>
</dbReference>
<evidence type="ECO:0000259" key="7">
    <source>
        <dbReference type="Pfam" id="PF23598"/>
    </source>
</evidence>
<keyword evidence="2" id="KW-0547">Nucleotide-binding</keyword>
<dbReference type="SUPFAM" id="SSF52540">
    <property type="entry name" value="P-loop containing nucleoside triphosphate hydrolases"/>
    <property type="match status" value="1"/>
</dbReference>
<dbReference type="InterPro" id="IPR036388">
    <property type="entry name" value="WH-like_DNA-bd_sf"/>
</dbReference>
<evidence type="ECO:0000313" key="8">
    <source>
        <dbReference type="Proteomes" id="UP001652623"/>
    </source>
</evidence>